<organism evidence="10 11">
    <name type="scientific">Russula ochroleuca</name>
    <dbReference type="NCBI Taxonomy" id="152965"/>
    <lineage>
        <taxon>Eukaryota</taxon>
        <taxon>Fungi</taxon>
        <taxon>Dikarya</taxon>
        <taxon>Basidiomycota</taxon>
        <taxon>Agaricomycotina</taxon>
        <taxon>Agaricomycetes</taxon>
        <taxon>Russulales</taxon>
        <taxon>Russulaceae</taxon>
        <taxon>Russula</taxon>
    </lineage>
</organism>
<dbReference type="Proteomes" id="UP000759537">
    <property type="component" value="Unassembled WGS sequence"/>
</dbReference>
<evidence type="ECO:0000256" key="6">
    <source>
        <dbReference type="ARBA" id="ARBA00023242"/>
    </source>
</evidence>
<reference evidence="10" key="1">
    <citation type="submission" date="2019-10" db="EMBL/GenBank/DDBJ databases">
        <authorList>
            <consortium name="DOE Joint Genome Institute"/>
            <person name="Kuo A."/>
            <person name="Miyauchi S."/>
            <person name="Kiss E."/>
            <person name="Drula E."/>
            <person name="Kohler A."/>
            <person name="Sanchez-Garcia M."/>
            <person name="Andreopoulos B."/>
            <person name="Barry K.W."/>
            <person name="Bonito G."/>
            <person name="Buee M."/>
            <person name="Carver A."/>
            <person name="Chen C."/>
            <person name="Cichocki N."/>
            <person name="Clum A."/>
            <person name="Culley D."/>
            <person name="Crous P.W."/>
            <person name="Fauchery L."/>
            <person name="Girlanda M."/>
            <person name="Hayes R."/>
            <person name="Keri Z."/>
            <person name="LaButti K."/>
            <person name="Lipzen A."/>
            <person name="Lombard V."/>
            <person name="Magnuson J."/>
            <person name="Maillard F."/>
            <person name="Morin E."/>
            <person name="Murat C."/>
            <person name="Nolan M."/>
            <person name="Ohm R."/>
            <person name="Pangilinan J."/>
            <person name="Pereira M."/>
            <person name="Perotto S."/>
            <person name="Peter M."/>
            <person name="Riley R."/>
            <person name="Sitrit Y."/>
            <person name="Stielow B."/>
            <person name="Szollosi G."/>
            <person name="Zifcakova L."/>
            <person name="Stursova M."/>
            <person name="Spatafora J.W."/>
            <person name="Tedersoo L."/>
            <person name="Vaario L.-M."/>
            <person name="Yamada A."/>
            <person name="Yan M."/>
            <person name="Wang P."/>
            <person name="Xu J."/>
            <person name="Bruns T."/>
            <person name="Baldrian P."/>
            <person name="Vilgalys R."/>
            <person name="Henrissat B."/>
            <person name="Grigoriev I.V."/>
            <person name="Hibbett D."/>
            <person name="Nagy L.G."/>
            <person name="Martin F.M."/>
        </authorList>
    </citation>
    <scope>NUCLEOTIDE SEQUENCE</scope>
    <source>
        <strain evidence="10">Prilba</strain>
    </source>
</reference>
<protein>
    <recommendedName>
        <fullName evidence="7">Mediator of RNA polymerase II transcription subunit 9</fullName>
    </recommendedName>
    <alternativeName>
        <fullName evidence="7">Mediator complex subunit 9</fullName>
    </alternativeName>
</protein>
<evidence type="ECO:0000256" key="4">
    <source>
        <dbReference type="ARBA" id="ARBA00023159"/>
    </source>
</evidence>
<feature type="compositionally biased region" description="Polar residues" evidence="9">
    <location>
        <begin position="126"/>
        <end position="139"/>
    </location>
</feature>
<evidence type="ECO:0000256" key="3">
    <source>
        <dbReference type="ARBA" id="ARBA00023015"/>
    </source>
</evidence>
<dbReference type="GO" id="GO:0016592">
    <property type="term" value="C:mediator complex"/>
    <property type="evidence" value="ECO:0007669"/>
    <property type="project" value="InterPro"/>
</dbReference>
<evidence type="ECO:0000256" key="1">
    <source>
        <dbReference type="ARBA" id="ARBA00004123"/>
    </source>
</evidence>
<dbReference type="EMBL" id="WHVB01000007">
    <property type="protein sequence ID" value="KAF8480799.1"/>
    <property type="molecule type" value="Genomic_DNA"/>
</dbReference>
<dbReference type="GO" id="GO:0006357">
    <property type="term" value="P:regulation of transcription by RNA polymerase II"/>
    <property type="evidence" value="ECO:0007669"/>
    <property type="project" value="InterPro"/>
</dbReference>
<comment type="caution">
    <text evidence="10">The sequence shown here is derived from an EMBL/GenBank/DDBJ whole genome shotgun (WGS) entry which is preliminary data.</text>
</comment>
<feature type="region of interest" description="Disordered" evidence="9">
    <location>
        <begin position="108"/>
        <end position="139"/>
    </location>
</feature>
<keyword evidence="8" id="KW-0175">Coiled coil</keyword>
<keyword evidence="3 7" id="KW-0805">Transcription regulation</keyword>
<dbReference type="OrthoDB" id="2563275at2759"/>
<comment type="subcellular location">
    <subcellularLocation>
        <location evidence="1 7">Nucleus</location>
    </subcellularLocation>
</comment>
<dbReference type="InterPro" id="IPR011425">
    <property type="entry name" value="Med9"/>
</dbReference>
<gene>
    <name evidence="7" type="primary">MED9</name>
    <name evidence="10" type="ORF">DFH94DRAFT_691882</name>
</gene>
<sequence>MASETLPSSVFESLLPKLLSILQVTQRPEGTSNVRNKQDLLQAIQAFREALNNARSTASALPGGEMLIEEQEDIIAMLERLREKKRLQLRDFSDKVIDTKAAGHCVPPQYAAGAAGGASGGATGSNAQMEVDSNASTPA</sequence>
<accession>A0A9P5MX01</accession>
<dbReference type="Pfam" id="PF07544">
    <property type="entry name" value="Med9"/>
    <property type="match status" value="1"/>
</dbReference>
<reference evidence="10" key="2">
    <citation type="journal article" date="2020" name="Nat. Commun.">
        <title>Large-scale genome sequencing of mycorrhizal fungi provides insights into the early evolution of symbiotic traits.</title>
        <authorList>
            <person name="Miyauchi S."/>
            <person name="Kiss E."/>
            <person name="Kuo A."/>
            <person name="Drula E."/>
            <person name="Kohler A."/>
            <person name="Sanchez-Garcia M."/>
            <person name="Morin E."/>
            <person name="Andreopoulos B."/>
            <person name="Barry K.W."/>
            <person name="Bonito G."/>
            <person name="Buee M."/>
            <person name="Carver A."/>
            <person name="Chen C."/>
            <person name="Cichocki N."/>
            <person name="Clum A."/>
            <person name="Culley D."/>
            <person name="Crous P.W."/>
            <person name="Fauchery L."/>
            <person name="Girlanda M."/>
            <person name="Hayes R.D."/>
            <person name="Keri Z."/>
            <person name="LaButti K."/>
            <person name="Lipzen A."/>
            <person name="Lombard V."/>
            <person name="Magnuson J."/>
            <person name="Maillard F."/>
            <person name="Murat C."/>
            <person name="Nolan M."/>
            <person name="Ohm R.A."/>
            <person name="Pangilinan J."/>
            <person name="Pereira M.F."/>
            <person name="Perotto S."/>
            <person name="Peter M."/>
            <person name="Pfister S."/>
            <person name="Riley R."/>
            <person name="Sitrit Y."/>
            <person name="Stielow J.B."/>
            <person name="Szollosi G."/>
            <person name="Zifcakova L."/>
            <person name="Stursova M."/>
            <person name="Spatafora J.W."/>
            <person name="Tedersoo L."/>
            <person name="Vaario L.M."/>
            <person name="Yamada A."/>
            <person name="Yan M."/>
            <person name="Wang P."/>
            <person name="Xu J."/>
            <person name="Bruns T."/>
            <person name="Baldrian P."/>
            <person name="Vilgalys R."/>
            <person name="Dunand C."/>
            <person name="Henrissat B."/>
            <person name="Grigoriev I.V."/>
            <person name="Hibbett D."/>
            <person name="Nagy L.G."/>
            <person name="Martin F.M."/>
        </authorList>
    </citation>
    <scope>NUCLEOTIDE SEQUENCE</scope>
    <source>
        <strain evidence="10">Prilba</strain>
    </source>
</reference>
<evidence type="ECO:0000313" key="10">
    <source>
        <dbReference type="EMBL" id="KAF8480799.1"/>
    </source>
</evidence>
<evidence type="ECO:0000256" key="7">
    <source>
        <dbReference type="RuleBase" id="RU364145"/>
    </source>
</evidence>
<comment type="function">
    <text evidence="7">Component of the Mediator complex, a coactivator involved in the regulated transcription of nearly all RNA polymerase II-dependent genes. Mediator functions as a bridge to convey information from gene-specific regulatory proteins to the basal RNA polymerase II transcription machinery. Mediator is recruited to promoters by direct interactions with regulatory proteins and serves as a scaffold for the assembly of a functional preinitiation complex with RNA polymerase II and the general transcription factors.</text>
</comment>
<feature type="compositionally biased region" description="Gly residues" evidence="9">
    <location>
        <begin position="114"/>
        <end position="123"/>
    </location>
</feature>
<evidence type="ECO:0000256" key="8">
    <source>
        <dbReference type="SAM" id="Coils"/>
    </source>
</evidence>
<comment type="similarity">
    <text evidence="2 7">Belongs to the Mediator complex subunit 9 family.</text>
</comment>
<evidence type="ECO:0000313" key="11">
    <source>
        <dbReference type="Proteomes" id="UP000759537"/>
    </source>
</evidence>
<name>A0A9P5MX01_9AGAM</name>
<proteinExistence type="inferred from homology"/>
<feature type="coiled-coil region" evidence="8">
    <location>
        <begin position="37"/>
        <end position="95"/>
    </location>
</feature>
<keyword evidence="11" id="KW-1185">Reference proteome</keyword>
<dbReference type="GO" id="GO:0003712">
    <property type="term" value="F:transcription coregulator activity"/>
    <property type="evidence" value="ECO:0007669"/>
    <property type="project" value="InterPro"/>
</dbReference>
<evidence type="ECO:0000256" key="2">
    <source>
        <dbReference type="ARBA" id="ARBA00008089"/>
    </source>
</evidence>
<comment type="subunit">
    <text evidence="7">Component of the Mediator complex.</text>
</comment>
<evidence type="ECO:0000256" key="9">
    <source>
        <dbReference type="SAM" id="MobiDB-lite"/>
    </source>
</evidence>
<keyword evidence="4 7" id="KW-0010">Activator</keyword>
<keyword evidence="6 7" id="KW-0539">Nucleus</keyword>
<dbReference type="AlphaFoldDB" id="A0A9P5MX01"/>
<evidence type="ECO:0000256" key="5">
    <source>
        <dbReference type="ARBA" id="ARBA00023163"/>
    </source>
</evidence>
<keyword evidence="5 7" id="KW-0804">Transcription</keyword>